<evidence type="ECO:0000313" key="2">
    <source>
        <dbReference type="EMBL" id="SUY25545.1"/>
    </source>
</evidence>
<proteinExistence type="predicted"/>
<dbReference type="PANTHER" id="PTHR33164:SF58">
    <property type="entry name" value="DNA-BINDING TRANSCRIPTIONAL REPRESSOR SCOC"/>
    <property type="match status" value="1"/>
</dbReference>
<protein>
    <submittedName>
        <fullName evidence="2">MarR family transcriptional regulator</fullName>
    </submittedName>
</protein>
<dbReference type="AlphaFoldDB" id="A0A381ICD7"/>
<dbReference type="GO" id="GO:0006950">
    <property type="term" value="P:response to stress"/>
    <property type="evidence" value="ECO:0007669"/>
    <property type="project" value="TreeGrafter"/>
</dbReference>
<dbReference type="InterPro" id="IPR036388">
    <property type="entry name" value="WH-like_DNA-bd_sf"/>
</dbReference>
<sequence>MYNNGCRKFNEKYMVDDDSRKQAIFASIFVMQNKLQTTCDKLDPELTMKQWLLLAIADSVDETLTLTKLGELMGCSRQNVKKLAIALEKKGFIEIEQNEKDSRAICLVTKDRVQEYSKKVRGMQEKVLQLLFEDFTEKEVEQLFFGIMKLSIGIENVKNYVENNDVGE</sequence>
<dbReference type="InterPro" id="IPR036390">
    <property type="entry name" value="WH_DNA-bd_sf"/>
</dbReference>
<evidence type="ECO:0000259" key="1">
    <source>
        <dbReference type="PROSITE" id="PS50995"/>
    </source>
</evidence>
<feature type="domain" description="HTH marR-type" evidence="1">
    <location>
        <begin position="21"/>
        <end position="152"/>
    </location>
</feature>
<dbReference type="InterPro" id="IPR039422">
    <property type="entry name" value="MarR/SlyA-like"/>
</dbReference>
<dbReference type="InterPro" id="IPR000835">
    <property type="entry name" value="HTH_MarR-typ"/>
</dbReference>
<dbReference type="SUPFAM" id="SSF46785">
    <property type="entry name" value="Winged helix' DNA-binding domain"/>
    <property type="match status" value="1"/>
</dbReference>
<dbReference type="Gene3D" id="1.10.10.10">
    <property type="entry name" value="Winged helix-like DNA-binding domain superfamily/Winged helix DNA-binding domain"/>
    <property type="match status" value="1"/>
</dbReference>
<dbReference type="Pfam" id="PF01047">
    <property type="entry name" value="MarR"/>
    <property type="match status" value="1"/>
</dbReference>
<name>A0A381ICD7_CLODI</name>
<dbReference type="EMBL" id="UFWD01000001">
    <property type="protein sequence ID" value="SUY25545.1"/>
    <property type="molecule type" value="Genomic_DNA"/>
</dbReference>
<organism evidence="2">
    <name type="scientific">Clostridioides difficile</name>
    <name type="common">Peptoclostridium difficile</name>
    <dbReference type="NCBI Taxonomy" id="1496"/>
    <lineage>
        <taxon>Bacteria</taxon>
        <taxon>Bacillati</taxon>
        <taxon>Bacillota</taxon>
        <taxon>Clostridia</taxon>
        <taxon>Peptostreptococcales</taxon>
        <taxon>Peptostreptococcaceae</taxon>
        <taxon>Clostridioides</taxon>
    </lineage>
</organism>
<dbReference type="GO" id="GO:0003700">
    <property type="term" value="F:DNA-binding transcription factor activity"/>
    <property type="evidence" value="ECO:0007669"/>
    <property type="project" value="InterPro"/>
</dbReference>
<dbReference type="SMART" id="SM00347">
    <property type="entry name" value="HTH_MARR"/>
    <property type="match status" value="1"/>
</dbReference>
<accession>A0A381ICD7</accession>
<dbReference type="PANTHER" id="PTHR33164">
    <property type="entry name" value="TRANSCRIPTIONAL REGULATOR, MARR FAMILY"/>
    <property type="match status" value="1"/>
</dbReference>
<reference evidence="2" key="1">
    <citation type="submission" date="2018-06" db="EMBL/GenBank/DDBJ databases">
        <authorList>
            <consortium name="Pathogen Informatics"/>
            <person name="Doyle S."/>
        </authorList>
    </citation>
    <scope>NUCLEOTIDE SEQUENCE</scope>
    <source>
        <strain evidence="2">NCTC13307</strain>
    </source>
</reference>
<dbReference type="PROSITE" id="PS50995">
    <property type="entry name" value="HTH_MARR_2"/>
    <property type="match status" value="1"/>
</dbReference>
<gene>
    <name evidence="2" type="ORF">NCTC13307_02903</name>
</gene>